<accession>A0A7X8TIK6</accession>
<evidence type="ECO:0000313" key="3">
    <source>
        <dbReference type="Proteomes" id="UP000523139"/>
    </source>
</evidence>
<keyword evidence="3" id="KW-1185">Reference proteome</keyword>
<feature type="transmembrane region" description="Helical" evidence="1">
    <location>
        <begin position="32"/>
        <end position="55"/>
    </location>
</feature>
<dbReference type="Proteomes" id="UP000523139">
    <property type="component" value="Unassembled WGS sequence"/>
</dbReference>
<name>A0A7X8TIK6_9MICC</name>
<keyword evidence="1" id="KW-0812">Transmembrane</keyword>
<feature type="transmembrane region" description="Helical" evidence="1">
    <location>
        <begin position="67"/>
        <end position="97"/>
    </location>
</feature>
<protein>
    <submittedName>
        <fullName evidence="2">AzlD domain-containing protein</fullName>
    </submittedName>
</protein>
<dbReference type="EMBL" id="JABAHY010000003">
    <property type="protein sequence ID" value="NLS09423.1"/>
    <property type="molecule type" value="Genomic_DNA"/>
</dbReference>
<dbReference type="AlphaFoldDB" id="A0A7X8TIK6"/>
<dbReference type="InterPro" id="IPR008407">
    <property type="entry name" value="Brnchd-chn_aa_trnsp_AzlD"/>
</dbReference>
<dbReference type="Pfam" id="PF05437">
    <property type="entry name" value="AzlD"/>
    <property type="match status" value="1"/>
</dbReference>
<comment type="caution">
    <text evidence="2">The sequence shown here is derived from an EMBL/GenBank/DDBJ whole genome shotgun (WGS) entry which is preliminary data.</text>
</comment>
<gene>
    <name evidence="2" type="ORF">HGQ17_05240</name>
</gene>
<dbReference type="RefSeq" id="WP_168886920.1">
    <property type="nucleotide sequence ID" value="NZ_JABAHY010000003.1"/>
</dbReference>
<proteinExistence type="predicted"/>
<evidence type="ECO:0000313" key="2">
    <source>
        <dbReference type="EMBL" id="NLS09423.1"/>
    </source>
</evidence>
<keyword evidence="1" id="KW-0472">Membrane</keyword>
<sequence>MSLWVWILLGAAAAYGLKILGYLVPASWLKHPLVGRISGLLTIGLLASLVMLNTVSVDQGIALDARVGALVAAAVALLLRAPFLLVVIIGAAAAAGLRLLGFP</sequence>
<keyword evidence="1" id="KW-1133">Transmembrane helix</keyword>
<evidence type="ECO:0000256" key="1">
    <source>
        <dbReference type="SAM" id="Phobius"/>
    </source>
</evidence>
<organism evidence="2 3">
    <name type="scientific">Nesterenkonia sedimenti</name>
    <dbReference type="NCBI Taxonomy" id="1463632"/>
    <lineage>
        <taxon>Bacteria</taxon>
        <taxon>Bacillati</taxon>
        <taxon>Actinomycetota</taxon>
        <taxon>Actinomycetes</taxon>
        <taxon>Micrococcales</taxon>
        <taxon>Micrococcaceae</taxon>
        <taxon>Nesterenkonia</taxon>
    </lineage>
</organism>
<reference evidence="2 3" key="1">
    <citation type="submission" date="2020-04" db="EMBL/GenBank/DDBJ databases">
        <title>Nesterenkonia sp. nov., isolated from marine sediment.</title>
        <authorList>
            <person name="Zhang G."/>
        </authorList>
    </citation>
    <scope>NUCLEOTIDE SEQUENCE [LARGE SCALE GENOMIC DNA]</scope>
    <source>
        <strain evidence="2 3">MY13</strain>
    </source>
</reference>